<sequence>MAGNRTIHVGGFPLETDAQTLLTTFSTFGDIVDIQLPPDPSKPEQHRGFGFVEFREANDALDAMDNMHQNEMLGRTIKVTLAKPSKGQQNLGSNRAIWEDEAWLKDNAKPLA</sequence>
<dbReference type="InParanoid" id="G7E4Z8"/>
<evidence type="ECO:0000259" key="3">
    <source>
        <dbReference type="PROSITE" id="PS50102"/>
    </source>
</evidence>
<dbReference type="HOGENOM" id="CLU_012062_27_1_1"/>
<dbReference type="InterPro" id="IPR034168">
    <property type="entry name" value="PPIE_RRM"/>
</dbReference>
<dbReference type="OrthoDB" id="407442at2759"/>
<accession>G7E4Z8</accession>
<dbReference type="GO" id="GO:0003723">
    <property type="term" value="F:RNA binding"/>
    <property type="evidence" value="ECO:0007669"/>
    <property type="project" value="UniProtKB-UniRule"/>
</dbReference>
<keyword evidence="5" id="KW-1185">Reference proteome</keyword>
<gene>
    <name evidence="4" type="primary">Mo04588</name>
    <name evidence="4" type="ORF">E5Q_04588</name>
</gene>
<dbReference type="SUPFAM" id="SSF54928">
    <property type="entry name" value="RNA-binding domain, RBD"/>
    <property type="match status" value="1"/>
</dbReference>
<dbReference type="RefSeq" id="XP_014566329.1">
    <property type="nucleotide sequence ID" value="XM_014710843.1"/>
</dbReference>
<dbReference type="Proteomes" id="UP000009131">
    <property type="component" value="Unassembled WGS sequence"/>
</dbReference>
<dbReference type="PANTHER" id="PTHR48037">
    <property type="entry name" value="ATPASE E1"/>
    <property type="match status" value="1"/>
</dbReference>
<dbReference type="EMBL" id="BABT02000146">
    <property type="protein sequence ID" value="GAA97908.1"/>
    <property type="molecule type" value="Genomic_DNA"/>
</dbReference>
<dbReference type="SMART" id="SM00360">
    <property type="entry name" value="RRM"/>
    <property type="match status" value="1"/>
</dbReference>
<evidence type="ECO:0000313" key="4">
    <source>
        <dbReference type="EMBL" id="GAA97908.1"/>
    </source>
</evidence>
<dbReference type="Pfam" id="PF00076">
    <property type="entry name" value="RRM_1"/>
    <property type="match status" value="1"/>
</dbReference>
<dbReference type="AlphaFoldDB" id="G7E4Z8"/>
<dbReference type="OMA" id="YKPVWID"/>
<protein>
    <recommendedName>
        <fullName evidence="3">RRM domain-containing protein</fullName>
    </recommendedName>
</protein>
<comment type="caution">
    <text evidence="4">The sequence shown here is derived from an EMBL/GenBank/DDBJ whole genome shotgun (WGS) entry which is preliminary data.</text>
</comment>
<name>G7E4Z8_MIXOS</name>
<proteinExistence type="predicted"/>
<dbReference type="eggNOG" id="KOG0111">
    <property type="taxonomic scope" value="Eukaryota"/>
</dbReference>
<reference evidence="4 5" key="1">
    <citation type="journal article" date="2011" name="J. Gen. Appl. Microbiol.">
        <title>Draft genome sequencing of the enigmatic basidiomycete Mixia osmundae.</title>
        <authorList>
            <person name="Nishida H."/>
            <person name="Nagatsuka Y."/>
            <person name="Sugiyama J."/>
        </authorList>
    </citation>
    <scope>NUCLEOTIDE SEQUENCE [LARGE SCALE GENOMIC DNA]</scope>
    <source>
        <strain evidence="5">CBS 9802 / IAM 14324 / JCM 22182 / KY 12970</strain>
    </source>
</reference>
<dbReference type="InterPro" id="IPR012677">
    <property type="entry name" value="Nucleotide-bd_a/b_plait_sf"/>
</dbReference>
<reference evidence="4 5" key="2">
    <citation type="journal article" date="2012" name="Open Biol.">
        <title>Characteristics of nucleosomes and linker DNA regions on the genome of the basidiomycete Mixia osmundae revealed by mono- and dinucleosome mapping.</title>
        <authorList>
            <person name="Nishida H."/>
            <person name="Kondo S."/>
            <person name="Matsumoto T."/>
            <person name="Suzuki Y."/>
            <person name="Yoshikawa H."/>
            <person name="Taylor T.D."/>
            <person name="Sugiyama J."/>
        </authorList>
    </citation>
    <scope>NUCLEOTIDE SEQUENCE [LARGE SCALE GENOMIC DNA]</scope>
    <source>
        <strain evidence="5">CBS 9802 / IAM 14324 / JCM 22182 / KY 12970</strain>
    </source>
</reference>
<dbReference type="STRING" id="764103.G7E4Z8"/>
<keyword evidence="1 2" id="KW-0694">RNA-binding</keyword>
<dbReference type="PANTHER" id="PTHR48037:SF1">
    <property type="entry name" value="RRM DOMAIN-CONTAINING PROTEIN"/>
    <property type="match status" value="1"/>
</dbReference>
<dbReference type="InterPro" id="IPR035979">
    <property type="entry name" value="RBD_domain_sf"/>
</dbReference>
<feature type="domain" description="RRM" evidence="3">
    <location>
        <begin position="5"/>
        <end position="84"/>
    </location>
</feature>
<evidence type="ECO:0000256" key="1">
    <source>
        <dbReference type="ARBA" id="ARBA00022884"/>
    </source>
</evidence>
<dbReference type="Gene3D" id="3.30.70.330">
    <property type="match status" value="1"/>
</dbReference>
<dbReference type="PROSITE" id="PS50102">
    <property type="entry name" value="RRM"/>
    <property type="match status" value="1"/>
</dbReference>
<evidence type="ECO:0000256" key="2">
    <source>
        <dbReference type="PROSITE-ProRule" id="PRU00176"/>
    </source>
</evidence>
<evidence type="ECO:0000313" key="5">
    <source>
        <dbReference type="Proteomes" id="UP000009131"/>
    </source>
</evidence>
<dbReference type="CDD" id="cd12347">
    <property type="entry name" value="RRM_PPIE"/>
    <property type="match status" value="1"/>
</dbReference>
<organism evidence="4 5">
    <name type="scientific">Mixia osmundae (strain CBS 9802 / IAM 14324 / JCM 22182 / KY 12970)</name>
    <dbReference type="NCBI Taxonomy" id="764103"/>
    <lineage>
        <taxon>Eukaryota</taxon>
        <taxon>Fungi</taxon>
        <taxon>Dikarya</taxon>
        <taxon>Basidiomycota</taxon>
        <taxon>Pucciniomycotina</taxon>
        <taxon>Mixiomycetes</taxon>
        <taxon>Mixiales</taxon>
        <taxon>Mixiaceae</taxon>
        <taxon>Mixia</taxon>
    </lineage>
</organism>
<dbReference type="InterPro" id="IPR000504">
    <property type="entry name" value="RRM_dom"/>
</dbReference>